<dbReference type="InterPro" id="IPR011009">
    <property type="entry name" value="Kinase-like_dom_sf"/>
</dbReference>
<dbReference type="SUPFAM" id="SSF56112">
    <property type="entry name" value="Protein kinase-like (PK-like)"/>
    <property type="match status" value="1"/>
</dbReference>
<keyword evidence="3" id="KW-1185">Reference proteome</keyword>
<accession>A0A2Z6Q578</accession>
<proteinExistence type="predicted"/>
<dbReference type="PANTHER" id="PTHR44329">
    <property type="entry name" value="SERINE/THREONINE-PROTEIN KINASE TNNI3K-RELATED"/>
    <property type="match status" value="1"/>
</dbReference>
<evidence type="ECO:0000313" key="2">
    <source>
        <dbReference type="EMBL" id="GBB85303.1"/>
    </source>
</evidence>
<name>A0A2Z6Q578_9GLOM</name>
<organism evidence="2 3">
    <name type="scientific">Rhizophagus clarus</name>
    <dbReference type="NCBI Taxonomy" id="94130"/>
    <lineage>
        <taxon>Eukaryota</taxon>
        <taxon>Fungi</taxon>
        <taxon>Fungi incertae sedis</taxon>
        <taxon>Mucoromycota</taxon>
        <taxon>Glomeromycotina</taxon>
        <taxon>Glomeromycetes</taxon>
        <taxon>Glomerales</taxon>
        <taxon>Glomeraceae</taxon>
        <taxon>Rhizophagus</taxon>
    </lineage>
</organism>
<evidence type="ECO:0000259" key="1">
    <source>
        <dbReference type="PROSITE" id="PS50011"/>
    </source>
</evidence>
<dbReference type="PROSITE" id="PS50011">
    <property type="entry name" value="PROTEIN_KINASE_DOM"/>
    <property type="match status" value="1"/>
</dbReference>
<dbReference type="Pfam" id="PF07714">
    <property type="entry name" value="PK_Tyr_Ser-Thr"/>
    <property type="match status" value="1"/>
</dbReference>
<dbReference type="GO" id="GO:0005524">
    <property type="term" value="F:ATP binding"/>
    <property type="evidence" value="ECO:0007669"/>
    <property type="project" value="InterPro"/>
</dbReference>
<dbReference type="InterPro" id="IPR000719">
    <property type="entry name" value="Prot_kinase_dom"/>
</dbReference>
<dbReference type="InterPro" id="IPR051681">
    <property type="entry name" value="Ser/Thr_Kinases-Pseudokinases"/>
</dbReference>
<dbReference type="EMBL" id="BEXD01000210">
    <property type="protein sequence ID" value="GBB85303.1"/>
    <property type="molecule type" value="Genomic_DNA"/>
</dbReference>
<dbReference type="AlphaFoldDB" id="A0A2Z6Q578"/>
<dbReference type="Proteomes" id="UP000247702">
    <property type="component" value="Unassembled WGS sequence"/>
</dbReference>
<dbReference type="InterPro" id="IPR001245">
    <property type="entry name" value="Ser-Thr/Tyr_kinase_cat_dom"/>
</dbReference>
<protein>
    <recommendedName>
        <fullName evidence="1">Protein kinase domain-containing protein</fullName>
    </recommendedName>
</protein>
<gene>
    <name evidence="2" type="ORF">RclHR1_11870004</name>
</gene>
<comment type="caution">
    <text evidence="2">The sequence shown here is derived from an EMBL/GenBank/DDBJ whole genome shotgun (WGS) entry which is preliminary data.</text>
</comment>
<dbReference type="PANTHER" id="PTHR44329:SF214">
    <property type="entry name" value="PROTEIN KINASE DOMAIN-CONTAINING PROTEIN"/>
    <property type="match status" value="1"/>
</dbReference>
<feature type="domain" description="Protein kinase" evidence="1">
    <location>
        <begin position="93"/>
        <end position="362"/>
    </location>
</feature>
<dbReference type="Gene3D" id="1.10.510.10">
    <property type="entry name" value="Transferase(Phosphotransferase) domain 1"/>
    <property type="match status" value="1"/>
</dbReference>
<sequence length="478" mass="54700">MSFVKKYLVSKLNKLNISDKDSISVKINHENCYDPANNKFWCKGCAPSCIIEGWTSGNDVIDNFIKDTIYNAGKSKKKGHFPLFLEWVPFDRFEDMKQIGEGGFAKVYSATWIDGRARYTKQEDWCWMNDPNPIKVALKRLNGSQNMSADYLNELKTHWNLYKLDRTTLKFYGMTKDPKTEEFMMIIQFADKGNLRSILSGNFNNISWNDKIRYLCDSAGDLKNLHSLGSFHKDFHSGNILSNGINSYISDFGLSGPINKQKSDNKLYGVLPYIAPEVLNGEPYTISSDIYSFGVVMAELSSGKPPFHNRKHDISLALRVCNGLRPEFGKGTPEIYKKLAHRCMNANPDQRPTVNELCEIFFCWYLYKDNEICGYRRNEVKAIFEEANKEIPNILASYVKDPGAIYTSRVFTFKNLSKPINSSFITTLYLNEEENKGITFVIKVISRKAVDVIDHHGGAMMIMRSKLSRFSINWLRGS</sequence>
<dbReference type="GO" id="GO:0004674">
    <property type="term" value="F:protein serine/threonine kinase activity"/>
    <property type="evidence" value="ECO:0007669"/>
    <property type="project" value="TreeGrafter"/>
</dbReference>
<reference evidence="2 3" key="1">
    <citation type="submission" date="2017-11" db="EMBL/GenBank/DDBJ databases">
        <title>The genome of Rhizophagus clarus HR1 reveals common genetic basis of auxotrophy among arbuscular mycorrhizal fungi.</title>
        <authorList>
            <person name="Kobayashi Y."/>
        </authorList>
    </citation>
    <scope>NUCLEOTIDE SEQUENCE [LARGE SCALE GENOMIC DNA]</scope>
    <source>
        <strain evidence="2 3">HR1</strain>
    </source>
</reference>
<evidence type="ECO:0000313" key="3">
    <source>
        <dbReference type="Proteomes" id="UP000247702"/>
    </source>
</evidence>